<comment type="similarity">
    <text evidence="1">Belongs to the thiolase-like superfamily. Thiolase family.</text>
</comment>
<organism evidence="5 6">
    <name type="scientific">Zavarzinia aquatilis</name>
    <dbReference type="NCBI Taxonomy" id="2211142"/>
    <lineage>
        <taxon>Bacteria</taxon>
        <taxon>Pseudomonadati</taxon>
        <taxon>Pseudomonadota</taxon>
        <taxon>Alphaproteobacteria</taxon>
        <taxon>Rhodospirillales</taxon>
        <taxon>Zavarziniaceae</taxon>
        <taxon>Zavarzinia</taxon>
    </lineage>
</organism>
<keyword evidence="2 5" id="KW-0808">Transferase</keyword>
<dbReference type="OrthoDB" id="4470569at2"/>
<dbReference type="Gene3D" id="2.40.50.840">
    <property type="match status" value="1"/>
</dbReference>
<feature type="domain" description="Thiolase-like protein type 1 additional C-terminal" evidence="4">
    <location>
        <begin position="409"/>
        <end position="487"/>
    </location>
</feature>
<keyword evidence="3" id="KW-0012">Acyltransferase</keyword>
<dbReference type="Gene3D" id="3.40.47.10">
    <property type="match status" value="1"/>
</dbReference>
<dbReference type="AlphaFoldDB" id="A0A317DVS8"/>
<protein>
    <submittedName>
        <fullName evidence="5">Acetyl-CoA acetyltransferase</fullName>
    </submittedName>
</protein>
<dbReference type="PANTHER" id="PTHR18919">
    <property type="entry name" value="ACETYL-COA C-ACYLTRANSFERASE"/>
    <property type="match status" value="1"/>
</dbReference>
<dbReference type="InterPro" id="IPR016039">
    <property type="entry name" value="Thiolase-like"/>
</dbReference>
<keyword evidence="6" id="KW-1185">Reference proteome</keyword>
<evidence type="ECO:0000256" key="1">
    <source>
        <dbReference type="ARBA" id="ARBA00010982"/>
    </source>
</evidence>
<dbReference type="GO" id="GO:0016746">
    <property type="term" value="F:acyltransferase activity"/>
    <property type="evidence" value="ECO:0007669"/>
    <property type="project" value="UniProtKB-KW"/>
</dbReference>
<accession>A0A317DVS8</accession>
<evidence type="ECO:0000259" key="4">
    <source>
        <dbReference type="Pfam" id="PF18313"/>
    </source>
</evidence>
<name>A0A317DVS8_9PROT</name>
<evidence type="ECO:0000256" key="3">
    <source>
        <dbReference type="ARBA" id="ARBA00023315"/>
    </source>
</evidence>
<sequence>MSEELTPVLIGVGQITQKDVEPLEAKGPIEMMAAAARLAAADAGLTEAQLAKIDRLAVVRFMSGNYADPVSNLADLLGAHPADRQHTAVGGNSPQMLVNETAEKIARGSCKLALLTGVEVLSTITRAQKLGIDLPFGQITLTEEDRNGSLPTELAHGMFPPVNVYPMFENALRAKRGRSLKAHLLKIGELFAPFTKVAAQNPLAWFPIERSAEELATPTAKNRFVGYPYTKLVNAIMEVDQSAAVIMTSVAEAKRLGVPREKWVYLHGCADAKDHWFVLERVNYHSSPAISRVGREAFAMAGKSVADMRHFDIYSCFPSAVQIAKQELALPEVDEIPLTVTGGLPYFGGPGNNYVMHSIAEMAARLRAHPGDYGLVTANGWYVTKHSAGIYSTEAPSQPFTRKDPALYQAEIDAEAKPTIAVEAEGDAKIETYTVVHGRDGAPYMAIVIGRLGDGSRFVANTPSDADVFDLLLDGEAIGRKGKVTTSGGQNSFDPR</sequence>
<evidence type="ECO:0000313" key="6">
    <source>
        <dbReference type="Proteomes" id="UP000245461"/>
    </source>
</evidence>
<dbReference type="SUPFAM" id="SSF53901">
    <property type="entry name" value="Thiolase-like"/>
    <property type="match status" value="2"/>
</dbReference>
<dbReference type="PANTHER" id="PTHR18919:SF139">
    <property type="entry name" value="THIOLASE-LIKE PROTEIN TYPE 1 ADDITIONAL C-TERMINAL DOMAIN-CONTAINING PROTEIN"/>
    <property type="match status" value="1"/>
</dbReference>
<comment type="caution">
    <text evidence="5">The sequence shown here is derived from an EMBL/GenBank/DDBJ whole genome shotgun (WGS) entry which is preliminary data.</text>
</comment>
<evidence type="ECO:0000256" key="2">
    <source>
        <dbReference type="ARBA" id="ARBA00022679"/>
    </source>
</evidence>
<reference evidence="5 6" key="1">
    <citation type="submission" date="2018-05" db="EMBL/GenBank/DDBJ databases">
        <title>Zavarzinia sp. HR-AS.</title>
        <authorList>
            <person name="Lee Y."/>
            <person name="Jeon C.O."/>
        </authorList>
    </citation>
    <scope>NUCLEOTIDE SEQUENCE [LARGE SCALE GENOMIC DNA]</scope>
    <source>
        <strain evidence="5 6">HR-AS</strain>
    </source>
</reference>
<gene>
    <name evidence="5" type="ORF">DKG74_18810</name>
</gene>
<dbReference type="Pfam" id="PF18313">
    <property type="entry name" value="TLP1_add_C"/>
    <property type="match status" value="1"/>
</dbReference>
<dbReference type="Proteomes" id="UP000245461">
    <property type="component" value="Unassembled WGS sequence"/>
</dbReference>
<dbReference type="RefSeq" id="WP_109907722.1">
    <property type="nucleotide sequence ID" value="NZ_QGLE01000014.1"/>
</dbReference>
<dbReference type="EMBL" id="QGLE01000014">
    <property type="protein sequence ID" value="PWR18474.1"/>
    <property type="molecule type" value="Genomic_DNA"/>
</dbReference>
<evidence type="ECO:0000313" key="5">
    <source>
        <dbReference type="EMBL" id="PWR18474.1"/>
    </source>
</evidence>
<proteinExistence type="inferred from homology"/>
<dbReference type="InterPro" id="IPR040771">
    <property type="entry name" value="TLP1_add_C"/>
</dbReference>